<dbReference type="Pfam" id="PF01850">
    <property type="entry name" value="PIN"/>
    <property type="match status" value="1"/>
</dbReference>
<dbReference type="InterPro" id="IPR029060">
    <property type="entry name" value="PIN-like_dom_sf"/>
</dbReference>
<dbReference type="InterPro" id="IPR050556">
    <property type="entry name" value="Type_II_TA_system_RNase"/>
</dbReference>
<accession>A0A1E3XF70</accession>
<dbReference type="Proteomes" id="UP000094056">
    <property type="component" value="Unassembled WGS sequence"/>
</dbReference>
<protein>
    <submittedName>
        <fullName evidence="9">PIN domain protein</fullName>
    </submittedName>
</protein>
<comment type="cofactor">
    <cofactor evidence="1">
        <name>Mg(2+)</name>
        <dbReference type="ChEBI" id="CHEBI:18420"/>
    </cofactor>
</comment>
<evidence type="ECO:0000313" key="9">
    <source>
        <dbReference type="EMBL" id="ODS34239.1"/>
    </source>
</evidence>
<dbReference type="SUPFAM" id="SSF88723">
    <property type="entry name" value="PIN domain-like"/>
    <property type="match status" value="1"/>
</dbReference>
<evidence type="ECO:0000259" key="8">
    <source>
        <dbReference type="Pfam" id="PF01850"/>
    </source>
</evidence>
<dbReference type="EMBL" id="MAYW01000010">
    <property type="protein sequence ID" value="ODS34239.1"/>
    <property type="molecule type" value="Genomic_DNA"/>
</dbReference>
<keyword evidence="4" id="KW-0479">Metal-binding</keyword>
<dbReference type="InterPro" id="IPR002716">
    <property type="entry name" value="PIN_dom"/>
</dbReference>
<keyword evidence="5" id="KW-0378">Hydrolase</keyword>
<dbReference type="GO" id="GO:0004518">
    <property type="term" value="F:nuclease activity"/>
    <property type="evidence" value="ECO:0007669"/>
    <property type="project" value="UniProtKB-KW"/>
</dbReference>
<proteinExistence type="inferred from homology"/>
<dbReference type="GO" id="GO:0046872">
    <property type="term" value="F:metal ion binding"/>
    <property type="evidence" value="ECO:0007669"/>
    <property type="project" value="UniProtKB-KW"/>
</dbReference>
<dbReference type="AlphaFoldDB" id="A0A1E3XF70"/>
<name>A0A1E3XF70_9BACT</name>
<evidence type="ECO:0000256" key="1">
    <source>
        <dbReference type="ARBA" id="ARBA00001946"/>
    </source>
</evidence>
<dbReference type="Gene3D" id="3.40.50.1010">
    <property type="entry name" value="5'-nuclease"/>
    <property type="match status" value="1"/>
</dbReference>
<evidence type="ECO:0000313" key="10">
    <source>
        <dbReference type="Proteomes" id="UP000094056"/>
    </source>
</evidence>
<comment type="similarity">
    <text evidence="7">Belongs to the PINc/VapC protein family.</text>
</comment>
<gene>
    <name evidence="9" type="ORF">SCARUB_00613</name>
</gene>
<keyword evidence="6" id="KW-0460">Magnesium</keyword>
<dbReference type="PANTHER" id="PTHR33653:SF1">
    <property type="entry name" value="RIBONUCLEASE VAPC2"/>
    <property type="match status" value="1"/>
</dbReference>
<keyword evidence="3" id="KW-0540">Nuclease</keyword>
<dbReference type="GO" id="GO:0016787">
    <property type="term" value="F:hydrolase activity"/>
    <property type="evidence" value="ECO:0007669"/>
    <property type="project" value="UniProtKB-KW"/>
</dbReference>
<reference evidence="9 10" key="1">
    <citation type="submission" date="2016-07" db="EMBL/GenBank/DDBJ databases">
        <title>Draft genome of Scalindua rubra, obtained from a brine-seawater interface in the Red Sea, sheds light on salt adaptation in anammox bacteria.</title>
        <authorList>
            <person name="Speth D.R."/>
            <person name="Lagkouvardos I."/>
            <person name="Wang Y."/>
            <person name="Qian P.-Y."/>
            <person name="Dutilh B.E."/>
            <person name="Jetten M.S."/>
        </authorList>
    </citation>
    <scope>NUCLEOTIDE SEQUENCE [LARGE SCALE GENOMIC DNA]</scope>
    <source>
        <strain evidence="9">BSI-1</strain>
    </source>
</reference>
<evidence type="ECO:0000256" key="4">
    <source>
        <dbReference type="ARBA" id="ARBA00022723"/>
    </source>
</evidence>
<evidence type="ECO:0000256" key="7">
    <source>
        <dbReference type="ARBA" id="ARBA00038093"/>
    </source>
</evidence>
<evidence type="ECO:0000256" key="2">
    <source>
        <dbReference type="ARBA" id="ARBA00022649"/>
    </source>
</evidence>
<evidence type="ECO:0000256" key="6">
    <source>
        <dbReference type="ARBA" id="ARBA00022842"/>
    </source>
</evidence>
<organism evidence="9 10">
    <name type="scientific">Candidatus Scalindua rubra</name>
    <dbReference type="NCBI Taxonomy" id="1872076"/>
    <lineage>
        <taxon>Bacteria</taxon>
        <taxon>Pseudomonadati</taxon>
        <taxon>Planctomycetota</taxon>
        <taxon>Candidatus Brocadiia</taxon>
        <taxon>Candidatus Brocadiales</taxon>
        <taxon>Candidatus Scalinduaceae</taxon>
        <taxon>Candidatus Scalindua</taxon>
    </lineage>
</organism>
<feature type="domain" description="PIN" evidence="8">
    <location>
        <begin position="5"/>
        <end position="124"/>
    </location>
</feature>
<keyword evidence="2" id="KW-1277">Toxin-antitoxin system</keyword>
<evidence type="ECO:0000256" key="5">
    <source>
        <dbReference type="ARBA" id="ARBA00022801"/>
    </source>
</evidence>
<dbReference type="PANTHER" id="PTHR33653">
    <property type="entry name" value="RIBONUCLEASE VAPC2"/>
    <property type="match status" value="1"/>
</dbReference>
<sequence length="146" mass="16527">MKKLLLDTDLYIEFLRRGTYHKLIRDVYAYETPGIYFSSVVIQELLAGAIGKAGRKNVETLYQPFESAGRIVTPTHNNWKEAGDILSLLRIKRKDLRTKIPVLINDILIALSARNIGATVYTSNIGDFQTIKEILTFSLVVIEKEA</sequence>
<comment type="caution">
    <text evidence="9">The sequence shown here is derived from an EMBL/GenBank/DDBJ whole genome shotgun (WGS) entry which is preliminary data.</text>
</comment>
<evidence type="ECO:0000256" key="3">
    <source>
        <dbReference type="ARBA" id="ARBA00022722"/>
    </source>
</evidence>